<name>A0A345L5C9_9CAUD</name>
<reference evidence="2" key="1">
    <citation type="submission" date="2018-06" db="EMBL/GenBank/DDBJ databases">
        <authorList>
            <person name="Zhirakovskaya E."/>
        </authorList>
    </citation>
    <scope>NUCLEOTIDE SEQUENCE [LARGE SCALE GENOMIC DNA]</scope>
</reference>
<sequence length="353" mass="38911">MTLPENTAWDALPYRLRAEGITNKLINPDGRVWHLTGPYAGAEGAMINGPIDGLGSIPGKGVWSETANSAPRFERWVDERAEIAFRALLVEDSAFGWYSTRRRFLDGLSHTDPSWWSVSTRRYGEVWVPVLLDSENVIYEDDPTNGGDNLSMHDMVLAVSGQPRWRRPDVVGMWKNEGAGVGPIKVVNRGSIPAWAYFICEGGGRVKLPDGPNAIITKDSNLDVDLPGVLGLFRRGELTPRGRRLRRDPPTVIDIELGDGEHTLIDTDPAHRIAIADTDPVDNPWLQFIRNSELLSIITGNAGERGLTVLERLTGQGFSVPIPAGAEATLQVAHSRVGARIWCVVPQRFDHAF</sequence>
<dbReference type="EMBL" id="MH536826">
    <property type="protein sequence ID" value="AXH50481.1"/>
    <property type="molecule type" value="Genomic_DNA"/>
</dbReference>
<dbReference type="KEGG" id="vg:54997842"/>
<protein>
    <submittedName>
        <fullName evidence="1">Minor tail protein</fullName>
    </submittedName>
</protein>
<gene>
    <name evidence="1" type="primary">18</name>
    <name evidence="1" type="ORF">SEA_RUTHY_18</name>
</gene>
<dbReference type="RefSeq" id="YP_009806967.1">
    <property type="nucleotide sequence ID" value="NC_048019.1"/>
</dbReference>
<evidence type="ECO:0000313" key="1">
    <source>
        <dbReference type="EMBL" id="AXH50481.1"/>
    </source>
</evidence>
<evidence type="ECO:0000313" key="2">
    <source>
        <dbReference type="Proteomes" id="UP000259467"/>
    </source>
</evidence>
<proteinExistence type="predicted"/>
<dbReference type="GeneID" id="54997842"/>
<dbReference type="Proteomes" id="UP000259467">
    <property type="component" value="Segment"/>
</dbReference>
<organism evidence="1 2">
    <name type="scientific">Gordonia phage Ruthy</name>
    <dbReference type="NCBI Taxonomy" id="2250323"/>
    <lineage>
        <taxon>Viruses</taxon>
        <taxon>Duplodnaviria</taxon>
        <taxon>Heunggongvirae</taxon>
        <taxon>Uroviricota</taxon>
        <taxon>Caudoviricetes</taxon>
        <taxon>Ruthyvirus</taxon>
        <taxon>Ruthyvirus ruthy</taxon>
    </lineage>
</organism>
<keyword evidence="2" id="KW-1185">Reference proteome</keyword>
<accession>A0A345L5C9</accession>